<evidence type="ECO:0000313" key="2">
    <source>
        <dbReference type="EMBL" id="MFC4858077.1"/>
    </source>
</evidence>
<protein>
    <submittedName>
        <fullName evidence="2">Nucleotide disphospho-sugar-binding domain-containing protein</fullName>
    </submittedName>
</protein>
<proteinExistence type="predicted"/>
<dbReference type="InterPro" id="IPR010610">
    <property type="entry name" value="EryCIII-like_C"/>
</dbReference>
<feature type="domain" description="Erythromycin biosynthesis protein CIII-like C-terminal" evidence="1">
    <location>
        <begin position="6"/>
        <end position="59"/>
    </location>
</feature>
<dbReference type="Pfam" id="PF06722">
    <property type="entry name" value="EryCIII-like_C"/>
    <property type="match status" value="1"/>
</dbReference>
<reference evidence="3" key="1">
    <citation type="journal article" date="2019" name="Int. J. Syst. Evol. Microbiol.">
        <title>The Global Catalogue of Microorganisms (GCM) 10K type strain sequencing project: providing services to taxonomists for standard genome sequencing and annotation.</title>
        <authorList>
            <consortium name="The Broad Institute Genomics Platform"/>
            <consortium name="The Broad Institute Genome Sequencing Center for Infectious Disease"/>
            <person name="Wu L."/>
            <person name="Ma J."/>
        </authorList>
    </citation>
    <scope>NUCLEOTIDE SEQUENCE [LARGE SCALE GENOMIC DNA]</scope>
    <source>
        <strain evidence="3">ZS-22-S1</strain>
    </source>
</reference>
<dbReference type="EMBL" id="JBHSIS010000022">
    <property type="protein sequence ID" value="MFC4858077.1"/>
    <property type="molecule type" value="Genomic_DNA"/>
</dbReference>
<organism evidence="2 3">
    <name type="scientific">Actinophytocola glycyrrhizae</name>
    <dbReference type="NCBI Taxonomy" id="2044873"/>
    <lineage>
        <taxon>Bacteria</taxon>
        <taxon>Bacillati</taxon>
        <taxon>Actinomycetota</taxon>
        <taxon>Actinomycetes</taxon>
        <taxon>Pseudonocardiales</taxon>
        <taxon>Pseudonocardiaceae</taxon>
    </lineage>
</organism>
<name>A0ABV9SC88_9PSEU</name>
<evidence type="ECO:0000259" key="1">
    <source>
        <dbReference type="Pfam" id="PF06722"/>
    </source>
</evidence>
<dbReference type="RefSeq" id="WP_378060274.1">
    <property type="nucleotide sequence ID" value="NZ_JBHSIS010000022.1"/>
</dbReference>
<dbReference type="SUPFAM" id="SSF53756">
    <property type="entry name" value="UDP-Glycosyltransferase/glycogen phosphorylase"/>
    <property type="match status" value="1"/>
</dbReference>
<evidence type="ECO:0000313" key="3">
    <source>
        <dbReference type="Proteomes" id="UP001595859"/>
    </source>
</evidence>
<gene>
    <name evidence="2" type="ORF">ACFPCV_31645</name>
</gene>
<accession>A0ABV9SC88</accession>
<keyword evidence="3" id="KW-1185">Reference proteome</keyword>
<sequence>MEGSGHGAGLALRNEDQSPGAIEDAVGRLLADCPQRPVAAALAKEIAAMPAPADVASSLQRS</sequence>
<comment type="caution">
    <text evidence="2">The sequence shown here is derived from an EMBL/GenBank/DDBJ whole genome shotgun (WGS) entry which is preliminary data.</text>
</comment>
<dbReference type="Proteomes" id="UP001595859">
    <property type="component" value="Unassembled WGS sequence"/>
</dbReference>